<evidence type="ECO:0000256" key="6">
    <source>
        <dbReference type="ARBA" id="ARBA00022691"/>
    </source>
</evidence>
<dbReference type="GO" id="GO:0005737">
    <property type="term" value="C:cytoplasm"/>
    <property type="evidence" value="ECO:0007669"/>
    <property type="project" value="UniProtKB-SubCell"/>
</dbReference>
<keyword evidence="6 7" id="KW-0949">S-adenosyl-L-methionine</keyword>
<dbReference type="InterPro" id="IPR000682">
    <property type="entry name" value="PCMT"/>
</dbReference>
<dbReference type="SUPFAM" id="SSF53335">
    <property type="entry name" value="S-adenosyl-L-methionine-dependent methyltransferases"/>
    <property type="match status" value="1"/>
</dbReference>
<dbReference type="EMBL" id="DRTB01000157">
    <property type="protein sequence ID" value="HHE04841.1"/>
    <property type="molecule type" value="Genomic_DNA"/>
</dbReference>
<evidence type="ECO:0000256" key="5">
    <source>
        <dbReference type="ARBA" id="ARBA00022679"/>
    </source>
</evidence>
<evidence type="ECO:0000313" key="8">
    <source>
        <dbReference type="EMBL" id="HHE04841.1"/>
    </source>
</evidence>
<keyword evidence="5 7" id="KW-0808">Transferase</keyword>
<feature type="active site" evidence="7">
    <location>
        <position position="63"/>
    </location>
</feature>
<comment type="caution">
    <text evidence="8">The sequence shown here is derived from an EMBL/GenBank/DDBJ whole genome shotgun (WGS) entry which is preliminary data.</text>
</comment>
<name>A0A7C5DAX7_UNCW3</name>
<dbReference type="HAMAP" id="MF_00090">
    <property type="entry name" value="PIMT"/>
    <property type="match status" value="1"/>
</dbReference>
<keyword evidence="4 7" id="KW-0489">Methyltransferase</keyword>
<dbReference type="NCBIfam" id="TIGR00080">
    <property type="entry name" value="pimt"/>
    <property type="match status" value="1"/>
</dbReference>
<dbReference type="InterPro" id="IPR029063">
    <property type="entry name" value="SAM-dependent_MTases_sf"/>
</dbReference>
<dbReference type="Proteomes" id="UP000886110">
    <property type="component" value="Unassembled WGS sequence"/>
</dbReference>
<evidence type="ECO:0000256" key="4">
    <source>
        <dbReference type="ARBA" id="ARBA00022603"/>
    </source>
</evidence>
<dbReference type="FunFam" id="3.40.50.150:FF:000010">
    <property type="entry name" value="Protein-L-isoaspartate O-methyltransferase"/>
    <property type="match status" value="1"/>
</dbReference>
<comment type="similarity">
    <text evidence="2 7">Belongs to the methyltransferase superfamily. L-isoaspartyl/D-aspartyl protein methyltransferase family.</text>
</comment>
<dbReference type="CDD" id="cd02440">
    <property type="entry name" value="AdoMet_MTases"/>
    <property type="match status" value="1"/>
</dbReference>
<dbReference type="EC" id="2.1.1.77" evidence="7"/>
<comment type="subcellular location">
    <subcellularLocation>
        <location evidence="1 7">Cytoplasm</location>
    </subcellularLocation>
</comment>
<evidence type="ECO:0000256" key="2">
    <source>
        <dbReference type="ARBA" id="ARBA00005369"/>
    </source>
</evidence>
<dbReference type="PANTHER" id="PTHR11579:SF0">
    <property type="entry name" value="PROTEIN-L-ISOASPARTATE(D-ASPARTATE) O-METHYLTRANSFERASE"/>
    <property type="match status" value="1"/>
</dbReference>
<evidence type="ECO:0000256" key="7">
    <source>
        <dbReference type="HAMAP-Rule" id="MF_00090"/>
    </source>
</evidence>
<dbReference type="GO" id="GO:0030091">
    <property type="term" value="P:protein repair"/>
    <property type="evidence" value="ECO:0007669"/>
    <property type="project" value="UniProtKB-UniRule"/>
</dbReference>
<dbReference type="GO" id="GO:0032259">
    <property type="term" value="P:methylation"/>
    <property type="evidence" value="ECO:0007669"/>
    <property type="project" value="UniProtKB-KW"/>
</dbReference>
<gene>
    <name evidence="7" type="primary">pcm</name>
    <name evidence="8" type="ORF">ENL19_02115</name>
</gene>
<protein>
    <recommendedName>
        <fullName evidence="7">Protein-L-isoaspartate O-methyltransferase</fullName>
        <ecNumber evidence="7">2.1.1.77</ecNumber>
    </recommendedName>
    <alternativeName>
        <fullName evidence="7">L-isoaspartyl protein carboxyl methyltransferase</fullName>
    </alternativeName>
    <alternativeName>
        <fullName evidence="7">Protein L-isoaspartyl methyltransferase</fullName>
    </alternativeName>
    <alternativeName>
        <fullName evidence="7">Protein-beta-aspartate methyltransferase</fullName>
        <shortName evidence="7">PIMT</shortName>
    </alternativeName>
</protein>
<dbReference type="PROSITE" id="PS01279">
    <property type="entry name" value="PCMT"/>
    <property type="match status" value="1"/>
</dbReference>
<organism evidence="8">
    <name type="scientific">candidate division WOR-3 bacterium</name>
    <dbReference type="NCBI Taxonomy" id="2052148"/>
    <lineage>
        <taxon>Bacteria</taxon>
        <taxon>Bacteria division WOR-3</taxon>
    </lineage>
</organism>
<dbReference type="Gene3D" id="3.40.50.150">
    <property type="entry name" value="Vaccinia Virus protein VP39"/>
    <property type="match status" value="1"/>
</dbReference>
<reference evidence="8" key="1">
    <citation type="journal article" date="2020" name="mSystems">
        <title>Genome- and Community-Level Interaction Insights into Carbon Utilization and Element Cycling Functions of Hydrothermarchaeota in Hydrothermal Sediment.</title>
        <authorList>
            <person name="Zhou Z."/>
            <person name="Liu Y."/>
            <person name="Xu W."/>
            <person name="Pan J."/>
            <person name="Luo Z.H."/>
            <person name="Li M."/>
        </authorList>
    </citation>
    <scope>NUCLEOTIDE SEQUENCE [LARGE SCALE GENOMIC DNA]</scope>
    <source>
        <strain evidence="8">HyVt-74</strain>
    </source>
</reference>
<sequence>MNLRYSDEKIRMINRDLKGRGISNGRLLQVFMKVPREEFVPEEFKYSAYADTALPIGNGQTISQPYIVARMLQMLDVEKENNVLEIGTGSGYQTALLAELALTVVTIERIRSLLSIAEDRLTKLGYHNIVFILGDGSIGYTKMAPYDRIIVSAASPDIPSSLFNQLKEGGRMVIPIGGSFTQVLTLVEKRKGKQVISYGEGCVFVPLIGKEGFKNGA</sequence>
<keyword evidence="3 7" id="KW-0963">Cytoplasm</keyword>
<dbReference type="PANTHER" id="PTHR11579">
    <property type="entry name" value="PROTEIN-L-ISOASPARTATE O-METHYLTRANSFERASE"/>
    <property type="match status" value="1"/>
</dbReference>
<comment type="function">
    <text evidence="7">Catalyzes the methyl esterification of L-isoaspartyl residues in peptides and proteins that result from spontaneous decomposition of normal L-aspartyl and L-asparaginyl residues. It plays a role in the repair and/or degradation of damaged proteins.</text>
</comment>
<proteinExistence type="inferred from homology"/>
<dbReference type="AlphaFoldDB" id="A0A7C5DAX7"/>
<evidence type="ECO:0000256" key="1">
    <source>
        <dbReference type="ARBA" id="ARBA00004496"/>
    </source>
</evidence>
<evidence type="ECO:0000256" key="3">
    <source>
        <dbReference type="ARBA" id="ARBA00022490"/>
    </source>
</evidence>
<dbReference type="NCBIfam" id="NF001453">
    <property type="entry name" value="PRK00312.1"/>
    <property type="match status" value="1"/>
</dbReference>
<accession>A0A7C5DAX7</accession>
<dbReference type="GO" id="GO:0004719">
    <property type="term" value="F:protein-L-isoaspartate (D-aspartate) O-methyltransferase activity"/>
    <property type="evidence" value="ECO:0007669"/>
    <property type="project" value="UniProtKB-UniRule"/>
</dbReference>
<comment type="catalytic activity">
    <reaction evidence="7">
        <text>[protein]-L-isoaspartate + S-adenosyl-L-methionine = [protein]-L-isoaspartate alpha-methyl ester + S-adenosyl-L-homocysteine</text>
        <dbReference type="Rhea" id="RHEA:12705"/>
        <dbReference type="Rhea" id="RHEA-COMP:12143"/>
        <dbReference type="Rhea" id="RHEA-COMP:12144"/>
        <dbReference type="ChEBI" id="CHEBI:57856"/>
        <dbReference type="ChEBI" id="CHEBI:59789"/>
        <dbReference type="ChEBI" id="CHEBI:90596"/>
        <dbReference type="ChEBI" id="CHEBI:90598"/>
        <dbReference type="EC" id="2.1.1.77"/>
    </reaction>
</comment>
<dbReference type="Pfam" id="PF01135">
    <property type="entry name" value="PCMT"/>
    <property type="match status" value="1"/>
</dbReference>